<sequence length="71" mass="8003">MLISSLQEAPSQAPVYALLPDRKIHLVAYKAEKMFWSSVQLLAHMSTVNDWIVGSPYRKFRSCSTTNSSQS</sequence>
<reference evidence="1 2" key="1">
    <citation type="journal article" date="2018" name="Genome Biol. Evol.">
        <title>Multiple Roots of Fruiting Body Formation in Amoebozoa.</title>
        <authorList>
            <person name="Hillmann F."/>
            <person name="Forbes G."/>
            <person name="Novohradska S."/>
            <person name="Ferling I."/>
            <person name="Riege K."/>
            <person name="Groth M."/>
            <person name="Westermann M."/>
            <person name="Marz M."/>
            <person name="Spaller T."/>
            <person name="Winckler T."/>
            <person name="Schaap P."/>
            <person name="Glockner G."/>
        </authorList>
    </citation>
    <scope>NUCLEOTIDE SEQUENCE [LARGE SCALE GENOMIC DNA]</scope>
    <source>
        <strain evidence="1 2">Jena</strain>
    </source>
</reference>
<evidence type="ECO:0000313" key="2">
    <source>
        <dbReference type="Proteomes" id="UP000241769"/>
    </source>
</evidence>
<name>A0A2P6NG17_9EUKA</name>
<protein>
    <submittedName>
        <fullName evidence="1">Uncharacterized protein</fullName>
    </submittedName>
</protein>
<gene>
    <name evidence="1" type="ORF">PROFUN_06684</name>
</gene>
<organism evidence="1 2">
    <name type="scientific">Planoprotostelium fungivorum</name>
    <dbReference type="NCBI Taxonomy" id="1890364"/>
    <lineage>
        <taxon>Eukaryota</taxon>
        <taxon>Amoebozoa</taxon>
        <taxon>Evosea</taxon>
        <taxon>Variosea</taxon>
        <taxon>Cavosteliida</taxon>
        <taxon>Cavosteliaceae</taxon>
        <taxon>Planoprotostelium</taxon>
    </lineage>
</organism>
<dbReference type="InParanoid" id="A0A2P6NG17"/>
<dbReference type="Proteomes" id="UP000241769">
    <property type="component" value="Unassembled WGS sequence"/>
</dbReference>
<dbReference type="EMBL" id="MDYQ01000093">
    <property type="protein sequence ID" value="PRP82907.1"/>
    <property type="molecule type" value="Genomic_DNA"/>
</dbReference>
<accession>A0A2P6NG17</accession>
<comment type="caution">
    <text evidence="1">The sequence shown here is derived from an EMBL/GenBank/DDBJ whole genome shotgun (WGS) entry which is preliminary data.</text>
</comment>
<proteinExistence type="predicted"/>
<evidence type="ECO:0000313" key="1">
    <source>
        <dbReference type="EMBL" id="PRP82907.1"/>
    </source>
</evidence>
<dbReference type="AlphaFoldDB" id="A0A2P6NG17"/>
<keyword evidence="2" id="KW-1185">Reference proteome</keyword>